<proteinExistence type="predicted"/>
<organism evidence="2 3">
    <name type="scientific">Streptomyces shenzhenensis</name>
    <dbReference type="NCBI Taxonomy" id="943815"/>
    <lineage>
        <taxon>Bacteria</taxon>
        <taxon>Bacillati</taxon>
        <taxon>Actinomycetota</taxon>
        <taxon>Actinomycetes</taxon>
        <taxon>Kitasatosporales</taxon>
        <taxon>Streptomycetaceae</taxon>
        <taxon>Streptomyces</taxon>
    </lineage>
</organism>
<name>A0A3M0I284_9ACTN</name>
<dbReference type="PANTHER" id="PTHR48079">
    <property type="entry name" value="PROTEIN YEEZ"/>
    <property type="match status" value="1"/>
</dbReference>
<protein>
    <submittedName>
        <fullName evidence="2">Epimerase</fullName>
    </submittedName>
</protein>
<dbReference type="Gene3D" id="3.40.50.720">
    <property type="entry name" value="NAD(P)-binding Rossmann-like Domain"/>
    <property type="match status" value="1"/>
</dbReference>
<evidence type="ECO:0000313" key="2">
    <source>
        <dbReference type="EMBL" id="RMB82558.1"/>
    </source>
</evidence>
<dbReference type="PANTHER" id="PTHR48079:SF6">
    <property type="entry name" value="NAD(P)-BINDING DOMAIN-CONTAINING PROTEIN-RELATED"/>
    <property type="match status" value="1"/>
</dbReference>
<keyword evidence="3" id="KW-1185">Reference proteome</keyword>
<comment type="caution">
    <text evidence="2">The sequence shown here is derived from an EMBL/GenBank/DDBJ whole genome shotgun (WGS) entry which is preliminary data.</text>
</comment>
<dbReference type="RefSeq" id="WP_121892777.1">
    <property type="nucleotide sequence ID" value="NZ_PENI01000022.1"/>
</dbReference>
<gene>
    <name evidence="2" type="ORF">CTZ28_29375</name>
</gene>
<dbReference type="Proteomes" id="UP000270471">
    <property type="component" value="Unassembled WGS sequence"/>
</dbReference>
<dbReference type="AlphaFoldDB" id="A0A3M0I284"/>
<dbReference type="GO" id="GO:0005737">
    <property type="term" value="C:cytoplasm"/>
    <property type="evidence" value="ECO:0007669"/>
    <property type="project" value="TreeGrafter"/>
</dbReference>
<dbReference type="GO" id="GO:0004029">
    <property type="term" value="F:aldehyde dehydrogenase (NAD+) activity"/>
    <property type="evidence" value="ECO:0007669"/>
    <property type="project" value="TreeGrafter"/>
</dbReference>
<dbReference type="InterPro" id="IPR001509">
    <property type="entry name" value="Epimerase_deHydtase"/>
</dbReference>
<dbReference type="OrthoDB" id="9787292at2"/>
<feature type="domain" description="NAD-dependent epimerase/dehydratase" evidence="1">
    <location>
        <begin position="3"/>
        <end position="218"/>
    </location>
</feature>
<reference evidence="2 3" key="1">
    <citation type="submission" date="2017-11" db="EMBL/GenBank/DDBJ databases">
        <title>Draft genome of actinobacteria isolated from guarana (Paullinia cupana (Mart.) Ducke.</title>
        <authorList>
            <person name="Siqueira K.A."/>
            <person name="Liotti R.G."/>
            <person name="Mendes T.A.O."/>
            <person name="Soares M.A."/>
        </authorList>
    </citation>
    <scope>NUCLEOTIDE SEQUENCE [LARGE SCALE GENOMIC DNA]</scope>
    <source>
        <strain evidence="2 3">193</strain>
    </source>
</reference>
<evidence type="ECO:0000259" key="1">
    <source>
        <dbReference type="Pfam" id="PF01370"/>
    </source>
</evidence>
<dbReference type="InterPro" id="IPR036291">
    <property type="entry name" value="NAD(P)-bd_dom_sf"/>
</dbReference>
<dbReference type="EMBL" id="PENI01000022">
    <property type="protein sequence ID" value="RMB82558.1"/>
    <property type="molecule type" value="Genomic_DNA"/>
</dbReference>
<evidence type="ECO:0000313" key="3">
    <source>
        <dbReference type="Proteomes" id="UP000270471"/>
    </source>
</evidence>
<dbReference type="Pfam" id="PF01370">
    <property type="entry name" value="Epimerase"/>
    <property type="match status" value="1"/>
</dbReference>
<dbReference type="SUPFAM" id="SSF51735">
    <property type="entry name" value="NAD(P)-binding Rossmann-fold domains"/>
    <property type="match status" value="1"/>
</dbReference>
<sequence>MHVFVTGASDYIGGTVAAQLVRAGHTVTGLTRDPAKAEALARIGVRPVVGLLDDAPVLTEQARHADAVINAADSDHLGAARTLIAALAGSDKPLIHTSGSSIVGVGTEGEASATVFDEAILDEGSGWAPGHPVRQARVAVDRLVLAAAERGVRSAVLCNSLIYGHGRGPARDSVLIAALVNQARAGGVVRRVGAGRNIWSNVHLDDVADLYLLALEKTAPGTFYFVENGEESLAAMTDAIAAALGLPGPRPWDPGSPDNLWHPEFAQHALGSNSRVRADRARGLLGWRPRHRSITDWLATSLAPAAITEGTAQVTGPAGASAADHG</sequence>
<accession>A0A3M0I284</accession>
<dbReference type="InterPro" id="IPR051783">
    <property type="entry name" value="NAD(P)-dependent_oxidoreduct"/>
</dbReference>